<feature type="compositionally biased region" description="Low complexity" evidence="13">
    <location>
        <begin position="252"/>
        <end position="267"/>
    </location>
</feature>
<dbReference type="SUPFAM" id="SSF57667">
    <property type="entry name" value="beta-beta-alpha zinc fingers"/>
    <property type="match status" value="1"/>
</dbReference>
<keyword evidence="6" id="KW-0378">Hydrolase</keyword>
<feature type="region of interest" description="Disordered" evidence="13">
    <location>
        <begin position="104"/>
        <end position="269"/>
    </location>
</feature>
<evidence type="ECO:0000313" key="15">
    <source>
        <dbReference type="EMBL" id="PON56102.1"/>
    </source>
</evidence>
<keyword evidence="10" id="KW-0804">Transcription</keyword>
<evidence type="ECO:0000256" key="3">
    <source>
        <dbReference type="ARBA" id="ARBA00022491"/>
    </source>
</evidence>
<evidence type="ECO:0000256" key="8">
    <source>
        <dbReference type="ARBA" id="ARBA00022853"/>
    </source>
</evidence>
<dbReference type="Proteomes" id="UP000237105">
    <property type="component" value="Unassembled WGS sequence"/>
</dbReference>
<keyword evidence="16" id="KW-1185">Reference proteome</keyword>
<sequence length="302" mass="33046">MEFWGLEVKSGEPAVVEHEHGTILHLSQACLGETKKEKGSEPVLLFAKVGDQKFVIGTLSWGKFPQISFDLAFEKKFELSHNWENGSVHFTGYVVLPSGYSFNDNSDSDTDSEDEKPPIPVDHGNSYLQAKEEVKVTNSNKGVKSGQSGSSDNDEKDSLSSDESGDEQQAKVNDEEDSTDDDFENEERDGSDDEESDDSEEEDEDEEKKVDISKKRSAESAKKTPIAGKKAKLVTPEKADPKTSGSKVAGHTATPHPAKQAKKQQTPKSGGAFYCKMCNRSFGSDIALQSHTRAKHVTAKPT</sequence>
<keyword evidence="11" id="KW-0539">Nucleus</keyword>
<keyword evidence="3" id="KW-0678">Repressor</keyword>
<keyword evidence="9" id="KW-0805">Transcription regulation</keyword>
<gene>
    <name evidence="15" type="ORF">PanWU01x14_183110</name>
</gene>
<evidence type="ECO:0000256" key="12">
    <source>
        <dbReference type="PROSITE-ProRule" id="PRU00042"/>
    </source>
</evidence>
<evidence type="ECO:0000256" key="11">
    <source>
        <dbReference type="ARBA" id="ARBA00023242"/>
    </source>
</evidence>
<evidence type="ECO:0000256" key="7">
    <source>
        <dbReference type="ARBA" id="ARBA00022833"/>
    </source>
</evidence>
<dbReference type="Gene3D" id="3.30.160.60">
    <property type="entry name" value="Classic Zinc Finger"/>
    <property type="match status" value="1"/>
</dbReference>
<organism evidence="15 16">
    <name type="scientific">Parasponia andersonii</name>
    <name type="common">Sponia andersonii</name>
    <dbReference type="NCBI Taxonomy" id="3476"/>
    <lineage>
        <taxon>Eukaryota</taxon>
        <taxon>Viridiplantae</taxon>
        <taxon>Streptophyta</taxon>
        <taxon>Embryophyta</taxon>
        <taxon>Tracheophyta</taxon>
        <taxon>Spermatophyta</taxon>
        <taxon>Magnoliopsida</taxon>
        <taxon>eudicotyledons</taxon>
        <taxon>Gunneridae</taxon>
        <taxon>Pentapetalae</taxon>
        <taxon>rosids</taxon>
        <taxon>fabids</taxon>
        <taxon>Rosales</taxon>
        <taxon>Cannabaceae</taxon>
        <taxon>Parasponia</taxon>
    </lineage>
</organism>
<protein>
    <submittedName>
        <fullName evidence="15">Zinc finger C2H2 domain containing protein</fullName>
    </submittedName>
</protein>
<dbReference type="FunFam" id="2.60.120.340:FF:000004">
    <property type="entry name" value="Histone deacetylase HDT1"/>
    <property type="match status" value="1"/>
</dbReference>
<evidence type="ECO:0000256" key="5">
    <source>
        <dbReference type="ARBA" id="ARBA00022771"/>
    </source>
</evidence>
<feature type="compositionally biased region" description="Acidic residues" evidence="13">
    <location>
        <begin position="174"/>
        <end position="206"/>
    </location>
</feature>
<dbReference type="Pfam" id="PF17800">
    <property type="entry name" value="NPL"/>
    <property type="match status" value="1"/>
</dbReference>
<dbReference type="Pfam" id="PF12171">
    <property type="entry name" value="zf-C2H2_jaz"/>
    <property type="match status" value="1"/>
</dbReference>
<evidence type="ECO:0000313" key="16">
    <source>
        <dbReference type="Proteomes" id="UP000237105"/>
    </source>
</evidence>
<feature type="domain" description="C2H2-type" evidence="14">
    <location>
        <begin position="273"/>
        <end position="301"/>
    </location>
</feature>
<dbReference type="EMBL" id="JXTB01000174">
    <property type="protein sequence ID" value="PON56102.1"/>
    <property type="molecule type" value="Genomic_DNA"/>
</dbReference>
<comment type="caution">
    <text evidence="15">The sequence shown here is derived from an EMBL/GenBank/DDBJ whole genome shotgun (WGS) entry which is preliminary data.</text>
</comment>
<dbReference type="InterPro" id="IPR022755">
    <property type="entry name" value="Znf_C2H2_jaz"/>
</dbReference>
<comment type="subcellular location">
    <subcellularLocation>
        <location evidence="1">Nucleus</location>
        <location evidence="1">Nucleolus</location>
    </subcellularLocation>
</comment>
<dbReference type="InterPro" id="IPR036236">
    <property type="entry name" value="Znf_C2H2_sf"/>
</dbReference>
<feature type="compositionally biased region" description="Polar residues" evidence="13">
    <location>
        <begin position="136"/>
        <end position="151"/>
    </location>
</feature>
<evidence type="ECO:0000256" key="2">
    <source>
        <dbReference type="ARBA" id="ARBA00006673"/>
    </source>
</evidence>
<dbReference type="AlphaFoldDB" id="A0A2P5C4V3"/>
<dbReference type="PROSITE" id="PS50157">
    <property type="entry name" value="ZINC_FINGER_C2H2_2"/>
    <property type="match status" value="1"/>
</dbReference>
<keyword evidence="5 12" id="KW-0863">Zinc-finger</keyword>
<evidence type="ECO:0000256" key="6">
    <source>
        <dbReference type="ARBA" id="ARBA00022801"/>
    </source>
</evidence>
<dbReference type="STRING" id="3476.A0A2P5C4V3"/>
<keyword evidence="7" id="KW-0862">Zinc</keyword>
<evidence type="ECO:0000256" key="10">
    <source>
        <dbReference type="ARBA" id="ARBA00023163"/>
    </source>
</evidence>
<dbReference type="GO" id="GO:0016787">
    <property type="term" value="F:hydrolase activity"/>
    <property type="evidence" value="ECO:0007669"/>
    <property type="project" value="UniProtKB-KW"/>
</dbReference>
<dbReference type="Gene3D" id="2.60.120.340">
    <property type="entry name" value="Nucleoplasmin core domain"/>
    <property type="match status" value="1"/>
</dbReference>
<proteinExistence type="inferred from homology"/>
<dbReference type="GO" id="GO:0005730">
    <property type="term" value="C:nucleolus"/>
    <property type="evidence" value="ECO:0007669"/>
    <property type="project" value="UniProtKB-SubCell"/>
</dbReference>
<name>A0A2P5C4V3_PARAD</name>
<dbReference type="GO" id="GO:0008270">
    <property type="term" value="F:zinc ion binding"/>
    <property type="evidence" value="ECO:0007669"/>
    <property type="project" value="UniProtKB-KW"/>
</dbReference>
<evidence type="ECO:0000259" key="14">
    <source>
        <dbReference type="PROSITE" id="PS50157"/>
    </source>
</evidence>
<dbReference type="InterPro" id="IPR041232">
    <property type="entry name" value="NPL"/>
</dbReference>
<dbReference type="InterPro" id="IPR013087">
    <property type="entry name" value="Znf_C2H2_type"/>
</dbReference>
<feature type="compositionally biased region" description="Basic and acidic residues" evidence="13">
    <location>
        <begin position="207"/>
        <end position="222"/>
    </location>
</feature>
<evidence type="ECO:0000256" key="1">
    <source>
        <dbReference type="ARBA" id="ARBA00004604"/>
    </source>
</evidence>
<evidence type="ECO:0000256" key="9">
    <source>
        <dbReference type="ARBA" id="ARBA00023015"/>
    </source>
</evidence>
<evidence type="ECO:0000256" key="4">
    <source>
        <dbReference type="ARBA" id="ARBA00022723"/>
    </source>
</evidence>
<dbReference type="PROSITE" id="PS00028">
    <property type="entry name" value="ZINC_FINGER_C2H2_1"/>
    <property type="match status" value="1"/>
</dbReference>
<accession>A0A2P5C4V3</accession>
<evidence type="ECO:0000256" key="13">
    <source>
        <dbReference type="SAM" id="MobiDB-lite"/>
    </source>
</evidence>
<dbReference type="GO" id="GO:0006325">
    <property type="term" value="P:chromatin organization"/>
    <property type="evidence" value="ECO:0007669"/>
    <property type="project" value="UniProtKB-KW"/>
</dbReference>
<keyword evidence="4" id="KW-0479">Metal-binding</keyword>
<reference evidence="16" key="1">
    <citation type="submission" date="2016-06" db="EMBL/GenBank/DDBJ databases">
        <title>Parallel loss of symbiosis genes in relatives of nitrogen-fixing non-legume Parasponia.</title>
        <authorList>
            <person name="Van Velzen R."/>
            <person name="Holmer R."/>
            <person name="Bu F."/>
            <person name="Rutten L."/>
            <person name="Van Zeijl A."/>
            <person name="Liu W."/>
            <person name="Santuari L."/>
            <person name="Cao Q."/>
            <person name="Sharma T."/>
            <person name="Shen D."/>
            <person name="Roswanjaya Y."/>
            <person name="Wardhani T."/>
            <person name="Kalhor M.S."/>
            <person name="Jansen J."/>
            <person name="Van den Hoogen J."/>
            <person name="Gungor B."/>
            <person name="Hartog M."/>
            <person name="Hontelez J."/>
            <person name="Verver J."/>
            <person name="Yang W.-C."/>
            <person name="Schijlen E."/>
            <person name="Repin R."/>
            <person name="Schilthuizen M."/>
            <person name="Schranz E."/>
            <person name="Heidstra R."/>
            <person name="Miyata K."/>
            <person name="Fedorova E."/>
            <person name="Kohlen W."/>
            <person name="Bisseling T."/>
            <person name="Smit S."/>
            <person name="Geurts R."/>
        </authorList>
    </citation>
    <scope>NUCLEOTIDE SEQUENCE [LARGE SCALE GENOMIC DNA]</scope>
    <source>
        <strain evidence="16">cv. WU1-14</strain>
    </source>
</reference>
<dbReference type="OrthoDB" id="2019803at2759"/>
<comment type="similarity">
    <text evidence="2">Belongs to the histone deacetylase HD2 family.</text>
</comment>
<keyword evidence="8" id="KW-0156">Chromatin regulator</keyword>